<feature type="non-terminal residue" evidence="5">
    <location>
        <position position="243"/>
    </location>
</feature>
<dbReference type="GO" id="GO:0000287">
    <property type="term" value="F:magnesium ion binding"/>
    <property type="evidence" value="ECO:0007669"/>
    <property type="project" value="TreeGrafter"/>
</dbReference>
<gene>
    <name evidence="5" type="ORF">METZ01_LOCUS478550</name>
</gene>
<dbReference type="EMBL" id="UINC01204801">
    <property type="protein sequence ID" value="SVE25696.1"/>
    <property type="molecule type" value="Genomic_DNA"/>
</dbReference>
<reference evidence="5" key="1">
    <citation type="submission" date="2018-05" db="EMBL/GenBank/DDBJ databases">
        <authorList>
            <person name="Lanie J.A."/>
            <person name="Ng W.-L."/>
            <person name="Kazmierczak K.M."/>
            <person name="Andrzejewski T.M."/>
            <person name="Davidsen T.M."/>
            <person name="Wayne K.J."/>
            <person name="Tettelin H."/>
            <person name="Glass J.I."/>
            <person name="Rusch D."/>
            <person name="Podicherti R."/>
            <person name="Tsui H.-C.T."/>
            <person name="Winkler M.E."/>
        </authorList>
    </citation>
    <scope>NUCLEOTIDE SEQUENCE</scope>
</reference>
<protein>
    <recommendedName>
        <fullName evidence="4">HpcH/HpaI aldolase/citrate lyase domain-containing protein</fullName>
    </recommendedName>
</protein>
<dbReference type="InterPro" id="IPR011206">
    <property type="entry name" value="Citrate_lyase_beta/mcl1/mcl2"/>
</dbReference>
<dbReference type="Pfam" id="PF03328">
    <property type="entry name" value="HpcH_HpaI"/>
    <property type="match status" value="1"/>
</dbReference>
<sequence length="243" mass="26598">VCMDLEDAVAHEAKAEARAAAEAVLRRADLDSTRFVLRINPLNSTEGELDREMLERVAPEPAIKLMIPKADCSDELESFGRSLEVHRVFATFIAIVESALGVDQAKEIAATPFVSGLLFGGLDLSIELGVALDWEALLYARSRVVLAARTSGIRAIDMPYLEVADLEGLRKESEAARRLGFVGKAVIHPKHVATVHEVFSPSDSEIARARRVIETFEHEQEGVFILDGVMVDHPEIKAAMSIV</sequence>
<comment type="cofactor">
    <cofactor evidence="1">
        <name>Mg(2+)</name>
        <dbReference type="ChEBI" id="CHEBI:18420"/>
    </cofactor>
</comment>
<dbReference type="AlphaFoldDB" id="A0A383BZN0"/>
<evidence type="ECO:0000256" key="2">
    <source>
        <dbReference type="ARBA" id="ARBA00022723"/>
    </source>
</evidence>
<keyword evidence="2" id="KW-0479">Metal-binding</keyword>
<evidence type="ECO:0000256" key="1">
    <source>
        <dbReference type="ARBA" id="ARBA00001946"/>
    </source>
</evidence>
<dbReference type="InterPro" id="IPR015813">
    <property type="entry name" value="Pyrv/PenolPyrv_kinase-like_dom"/>
</dbReference>
<dbReference type="PANTHER" id="PTHR32308:SF0">
    <property type="entry name" value="HPCH_HPAI ALDOLASE_CITRATE LYASE DOMAIN-CONTAINING PROTEIN"/>
    <property type="match status" value="1"/>
</dbReference>
<dbReference type="Gene3D" id="3.20.20.60">
    <property type="entry name" value="Phosphoenolpyruvate-binding domains"/>
    <property type="match status" value="1"/>
</dbReference>
<evidence type="ECO:0000313" key="5">
    <source>
        <dbReference type="EMBL" id="SVE25696.1"/>
    </source>
</evidence>
<dbReference type="PIRSF" id="PIRSF015582">
    <property type="entry name" value="Cit_lyase_B"/>
    <property type="match status" value="1"/>
</dbReference>
<dbReference type="SUPFAM" id="SSF51621">
    <property type="entry name" value="Phosphoenolpyruvate/pyruvate domain"/>
    <property type="match status" value="1"/>
</dbReference>
<dbReference type="GO" id="GO:0003824">
    <property type="term" value="F:catalytic activity"/>
    <property type="evidence" value="ECO:0007669"/>
    <property type="project" value="InterPro"/>
</dbReference>
<evidence type="ECO:0000259" key="4">
    <source>
        <dbReference type="Pfam" id="PF03328"/>
    </source>
</evidence>
<name>A0A383BZN0_9ZZZZ</name>
<dbReference type="PANTHER" id="PTHR32308">
    <property type="entry name" value="LYASE BETA SUBUNIT, PUTATIVE (AFU_ORTHOLOGUE AFUA_4G13030)-RELATED"/>
    <property type="match status" value="1"/>
</dbReference>
<feature type="non-terminal residue" evidence="5">
    <location>
        <position position="1"/>
    </location>
</feature>
<organism evidence="5">
    <name type="scientific">marine metagenome</name>
    <dbReference type="NCBI Taxonomy" id="408172"/>
    <lineage>
        <taxon>unclassified sequences</taxon>
        <taxon>metagenomes</taxon>
        <taxon>ecological metagenomes</taxon>
    </lineage>
</organism>
<dbReference type="InterPro" id="IPR005000">
    <property type="entry name" value="Aldolase/citrate-lyase_domain"/>
</dbReference>
<proteinExistence type="predicted"/>
<keyword evidence="3" id="KW-0460">Magnesium</keyword>
<accession>A0A383BZN0</accession>
<dbReference type="GO" id="GO:0006107">
    <property type="term" value="P:oxaloacetate metabolic process"/>
    <property type="evidence" value="ECO:0007669"/>
    <property type="project" value="TreeGrafter"/>
</dbReference>
<dbReference type="InterPro" id="IPR040442">
    <property type="entry name" value="Pyrv_kinase-like_dom_sf"/>
</dbReference>
<evidence type="ECO:0000256" key="3">
    <source>
        <dbReference type="ARBA" id="ARBA00022842"/>
    </source>
</evidence>
<feature type="domain" description="HpcH/HpaI aldolase/citrate lyase" evidence="4">
    <location>
        <begin position="1"/>
        <end position="189"/>
    </location>
</feature>